<comment type="caution">
    <text evidence="2">The sequence shown here is derived from an EMBL/GenBank/DDBJ whole genome shotgun (WGS) entry which is preliminary data.</text>
</comment>
<evidence type="ECO:0000313" key="3">
    <source>
        <dbReference type="Proteomes" id="UP000324222"/>
    </source>
</evidence>
<sequence length="75" mass="8624">MACVYDVIAVAEWRRPASDVSWRWEAMFAPGESGGRTGPLECETPNHHHKKKKSNPKSTEKLKRTLDKFMYSDDN</sequence>
<gene>
    <name evidence="2" type="ORF">E2C01_053768</name>
</gene>
<name>A0A5B7GHM3_PORTR</name>
<dbReference type="AlphaFoldDB" id="A0A5B7GHM3"/>
<evidence type="ECO:0000256" key="1">
    <source>
        <dbReference type="SAM" id="MobiDB-lite"/>
    </source>
</evidence>
<accession>A0A5B7GHM3</accession>
<dbReference type="EMBL" id="VSRR010016825">
    <property type="protein sequence ID" value="MPC59740.1"/>
    <property type="molecule type" value="Genomic_DNA"/>
</dbReference>
<reference evidence="2 3" key="1">
    <citation type="submission" date="2019-05" db="EMBL/GenBank/DDBJ databases">
        <title>Another draft genome of Portunus trituberculatus and its Hox gene families provides insights of decapod evolution.</title>
        <authorList>
            <person name="Jeong J.-H."/>
            <person name="Song I."/>
            <person name="Kim S."/>
            <person name="Choi T."/>
            <person name="Kim D."/>
            <person name="Ryu S."/>
            <person name="Kim W."/>
        </authorList>
    </citation>
    <scope>NUCLEOTIDE SEQUENCE [LARGE SCALE GENOMIC DNA]</scope>
    <source>
        <tissue evidence="2">Muscle</tissue>
    </source>
</reference>
<keyword evidence="3" id="KW-1185">Reference proteome</keyword>
<evidence type="ECO:0000313" key="2">
    <source>
        <dbReference type="EMBL" id="MPC59740.1"/>
    </source>
</evidence>
<protein>
    <submittedName>
        <fullName evidence="2">Uncharacterized protein</fullName>
    </submittedName>
</protein>
<organism evidence="2 3">
    <name type="scientific">Portunus trituberculatus</name>
    <name type="common">Swimming crab</name>
    <name type="synonym">Neptunus trituberculatus</name>
    <dbReference type="NCBI Taxonomy" id="210409"/>
    <lineage>
        <taxon>Eukaryota</taxon>
        <taxon>Metazoa</taxon>
        <taxon>Ecdysozoa</taxon>
        <taxon>Arthropoda</taxon>
        <taxon>Crustacea</taxon>
        <taxon>Multicrustacea</taxon>
        <taxon>Malacostraca</taxon>
        <taxon>Eumalacostraca</taxon>
        <taxon>Eucarida</taxon>
        <taxon>Decapoda</taxon>
        <taxon>Pleocyemata</taxon>
        <taxon>Brachyura</taxon>
        <taxon>Eubrachyura</taxon>
        <taxon>Portunoidea</taxon>
        <taxon>Portunidae</taxon>
        <taxon>Portuninae</taxon>
        <taxon>Portunus</taxon>
    </lineage>
</organism>
<proteinExistence type="predicted"/>
<dbReference type="Proteomes" id="UP000324222">
    <property type="component" value="Unassembled WGS sequence"/>
</dbReference>
<feature type="region of interest" description="Disordered" evidence="1">
    <location>
        <begin position="31"/>
        <end position="66"/>
    </location>
</feature>